<dbReference type="EMBL" id="QKWP01000870">
    <property type="protein sequence ID" value="RIB14036.1"/>
    <property type="molecule type" value="Genomic_DNA"/>
</dbReference>
<accession>A0A397V3Z3</accession>
<dbReference type="OrthoDB" id="2434387at2759"/>
<dbReference type="AlphaFoldDB" id="A0A397V3Z3"/>
<evidence type="ECO:0000313" key="2">
    <source>
        <dbReference type="Proteomes" id="UP000266673"/>
    </source>
</evidence>
<evidence type="ECO:0000313" key="1">
    <source>
        <dbReference type="EMBL" id="RIB14036.1"/>
    </source>
</evidence>
<comment type="caution">
    <text evidence="1">The sequence shown here is derived from an EMBL/GenBank/DDBJ whole genome shotgun (WGS) entry which is preliminary data.</text>
</comment>
<protein>
    <submittedName>
        <fullName evidence="1">Uncharacterized protein</fullName>
    </submittedName>
</protein>
<sequence>MSDSATSVSFNLTFVHSSISSRDIPYANYFAYYPYNKWSLHHFVTTIIDIYTNVEKVSAHTIFYSTLYNMINDQRTPQESIFATTQSSSTMLEKRKSVELIDSSNKRQRIDKEMGCLSLNIEVPTRVDGSVNILEVLKSAVRMFHQKTISLGSIRSYKRSNHLNVDSEQKAKVPRESVYDAELYRTLSNWLVEAHGYEITSQWHLEGIQADGELNHNFCDLTISKSDTPEPVAILELLATSSIPKLKDHFNRVFKYAELLHPLEVWAVHFSCKDDVAKKPYWLCRELQERGLNVVHFWHDKDFLNVRMSSKSLDATGEFSEIIDQPILP</sequence>
<proteinExistence type="predicted"/>
<name>A0A397V3Z3_9GLOM</name>
<organism evidence="1 2">
    <name type="scientific">Gigaspora rosea</name>
    <dbReference type="NCBI Taxonomy" id="44941"/>
    <lineage>
        <taxon>Eukaryota</taxon>
        <taxon>Fungi</taxon>
        <taxon>Fungi incertae sedis</taxon>
        <taxon>Mucoromycota</taxon>
        <taxon>Glomeromycotina</taxon>
        <taxon>Glomeromycetes</taxon>
        <taxon>Diversisporales</taxon>
        <taxon>Gigasporaceae</taxon>
        <taxon>Gigaspora</taxon>
    </lineage>
</organism>
<keyword evidence="2" id="KW-1185">Reference proteome</keyword>
<reference evidence="1 2" key="1">
    <citation type="submission" date="2018-06" db="EMBL/GenBank/DDBJ databases">
        <title>Comparative genomics reveals the genomic features of Rhizophagus irregularis, R. cerebriforme, R. diaphanum and Gigaspora rosea, and their symbiotic lifestyle signature.</title>
        <authorList>
            <person name="Morin E."/>
            <person name="San Clemente H."/>
            <person name="Chen E.C.H."/>
            <person name="De La Providencia I."/>
            <person name="Hainaut M."/>
            <person name="Kuo A."/>
            <person name="Kohler A."/>
            <person name="Murat C."/>
            <person name="Tang N."/>
            <person name="Roy S."/>
            <person name="Loubradou J."/>
            <person name="Henrissat B."/>
            <person name="Grigoriev I.V."/>
            <person name="Corradi N."/>
            <person name="Roux C."/>
            <person name="Martin F.M."/>
        </authorList>
    </citation>
    <scope>NUCLEOTIDE SEQUENCE [LARGE SCALE GENOMIC DNA]</scope>
    <source>
        <strain evidence="1 2">DAOM 194757</strain>
    </source>
</reference>
<gene>
    <name evidence="1" type="ORF">C2G38_2196279</name>
</gene>
<dbReference type="Proteomes" id="UP000266673">
    <property type="component" value="Unassembled WGS sequence"/>
</dbReference>